<evidence type="ECO:0000256" key="2">
    <source>
        <dbReference type="ARBA" id="ARBA00008335"/>
    </source>
</evidence>
<dbReference type="GO" id="GO:0015343">
    <property type="term" value="F:siderophore-iron transmembrane transporter activity"/>
    <property type="evidence" value="ECO:0007669"/>
    <property type="project" value="TreeGrafter"/>
</dbReference>
<dbReference type="RefSeq" id="XP_060285582.1">
    <property type="nucleotide sequence ID" value="XM_060430509.1"/>
</dbReference>
<evidence type="ECO:0000256" key="1">
    <source>
        <dbReference type="ARBA" id="ARBA00004141"/>
    </source>
</evidence>
<evidence type="ECO:0000256" key="6">
    <source>
        <dbReference type="ARBA" id="ARBA00023065"/>
    </source>
</evidence>
<dbReference type="PROSITE" id="PS50850">
    <property type="entry name" value="MFS"/>
    <property type="match status" value="1"/>
</dbReference>
<keyword evidence="4 8" id="KW-0812">Transmembrane</keyword>
<reference evidence="10" key="1">
    <citation type="submission" date="2023-06" db="EMBL/GenBank/DDBJ databases">
        <title>Genome-scale phylogeny and comparative genomics of the fungal order Sordariales.</title>
        <authorList>
            <consortium name="Lawrence Berkeley National Laboratory"/>
            <person name="Hensen N."/>
            <person name="Bonometti L."/>
            <person name="Westerberg I."/>
            <person name="Brannstrom I.O."/>
            <person name="Guillou S."/>
            <person name="Cros-Aarteil S."/>
            <person name="Calhoun S."/>
            <person name="Haridas S."/>
            <person name="Kuo A."/>
            <person name="Mondo S."/>
            <person name="Pangilinan J."/>
            <person name="Riley R."/>
            <person name="Labutti K."/>
            <person name="Andreopoulos B."/>
            <person name="Lipzen A."/>
            <person name="Chen C."/>
            <person name="Yanf M."/>
            <person name="Daum C."/>
            <person name="Ng V."/>
            <person name="Clum A."/>
            <person name="Steindorff A."/>
            <person name="Ohm R."/>
            <person name="Martin F."/>
            <person name="Silar P."/>
            <person name="Natvig D."/>
            <person name="Lalanne C."/>
            <person name="Gautier V."/>
            <person name="Ament-Velasquez S.L."/>
            <person name="Kruys A."/>
            <person name="Hutchinson M.I."/>
            <person name="Powell A.J."/>
            <person name="Barry K."/>
            <person name="Miller A.N."/>
            <person name="Grigoriev I.V."/>
            <person name="Debuchy R."/>
            <person name="Gladieux P."/>
            <person name="Thoren M.H."/>
            <person name="Johannesson H."/>
        </authorList>
    </citation>
    <scope>NUCLEOTIDE SEQUENCE</scope>
    <source>
        <strain evidence="10">8032-3</strain>
    </source>
</reference>
<feature type="transmembrane region" description="Helical" evidence="8">
    <location>
        <begin position="436"/>
        <end position="456"/>
    </location>
</feature>
<feature type="transmembrane region" description="Helical" evidence="8">
    <location>
        <begin position="216"/>
        <end position="236"/>
    </location>
</feature>
<gene>
    <name evidence="10" type="ORF">QBC33DRAFT_568321</name>
</gene>
<keyword evidence="7 8" id="KW-0472">Membrane</keyword>
<dbReference type="InterPro" id="IPR011701">
    <property type="entry name" value="MFS"/>
</dbReference>
<dbReference type="PANTHER" id="PTHR23501:SF87">
    <property type="entry name" value="SIDEROPHORE IRON TRANSPORTER 2"/>
    <property type="match status" value="1"/>
</dbReference>
<dbReference type="EMBL" id="MU839003">
    <property type="protein sequence ID" value="KAK1769369.1"/>
    <property type="molecule type" value="Genomic_DNA"/>
</dbReference>
<comment type="caution">
    <text evidence="10">The sequence shown here is derived from an EMBL/GenBank/DDBJ whole genome shotgun (WGS) entry which is preliminary data.</text>
</comment>
<keyword evidence="6" id="KW-0406">Ion transport</keyword>
<evidence type="ECO:0000256" key="7">
    <source>
        <dbReference type="ARBA" id="ARBA00023136"/>
    </source>
</evidence>
<name>A0AAJ0C621_9PEZI</name>
<accession>A0AAJ0C621</accession>
<evidence type="ECO:0000256" key="8">
    <source>
        <dbReference type="SAM" id="Phobius"/>
    </source>
</evidence>
<dbReference type="SUPFAM" id="SSF103473">
    <property type="entry name" value="MFS general substrate transporter"/>
    <property type="match status" value="2"/>
</dbReference>
<evidence type="ECO:0000256" key="3">
    <source>
        <dbReference type="ARBA" id="ARBA00022448"/>
    </source>
</evidence>
<proteinExistence type="inferred from homology"/>
<organism evidence="10 11">
    <name type="scientific">Phialemonium atrogriseum</name>
    <dbReference type="NCBI Taxonomy" id="1093897"/>
    <lineage>
        <taxon>Eukaryota</taxon>
        <taxon>Fungi</taxon>
        <taxon>Dikarya</taxon>
        <taxon>Ascomycota</taxon>
        <taxon>Pezizomycotina</taxon>
        <taxon>Sordariomycetes</taxon>
        <taxon>Sordariomycetidae</taxon>
        <taxon>Cephalothecales</taxon>
        <taxon>Cephalothecaceae</taxon>
        <taxon>Phialemonium</taxon>
    </lineage>
</organism>
<evidence type="ECO:0000259" key="9">
    <source>
        <dbReference type="PROSITE" id="PS50850"/>
    </source>
</evidence>
<dbReference type="InterPro" id="IPR020846">
    <property type="entry name" value="MFS_dom"/>
</dbReference>
<feature type="transmembrane region" description="Helical" evidence="8">
    <location>
        <begin position="53"/>
        <end position="70"/>
    </location>
</feature>
<dbReference type="PANTHER" id="PTHR23501">
    <property type="entry name" value="MAJOR FACILITATOR SUPERFAMILY"/>
    <property type="match status" value="1"/>
</dbReference>
<protein>
    <submittedName>
        <fullName evidence="10">Major facilitator superfamily domain-containing protein</fullName>
    </submittedName>
</protein>
<dbReference type="InterPro" id="IPR036259">
    <property type="entry name" value="MFS_trans_sf"/>
</dbReference>
<feature type="transmembrane region" description="Helical" evidence="8">
    <location>
        <begin position="192"/>
        <end position="210"/>
    </location>
</feature>
<feature type="transmembrane region" description="Helical" evidence="8">
    <location>
        <begin position="339"/>
        <end position="358"/>
    </location>
</feature>
<evidence type="ECO:0000313" key="10">
    <source>
        <dbReference type="EMBL" id="KAK1769369.1"/>
    </source>
</evidence>
<feature type="transmembrane region" description="Helical" evidence="8">
    <location>
        <begin position="468"/>
        <end position="494"/>
    </location>
</feature>
<dbReference type="Proteomes" id="UP001244011">
    <property type="component" value="Unassembled WGS sequence"/>
</dbReference>
<keyword evidence="11" id="KW-1185">Reference proteome</keyword>
<feature type="transmembrane region" description="Helical" evidence="8">
    <location>
        <begin position="300"/>
        <end position="318"/>
    </location>
</feature>
<evidence type="ECO:0000256" key="4">
    <source>
        <dbReference type="ARBA" id="ARBA00022692"/>
    </source>
</evidence>
<feature type="transmembrane region" description="Helical" evidence="8">
    <location>
        <begin position="122"/>
        <end position="141"/>
    </location>
</feature>
<comment type="similarity">
    <text evidence="2">Belongs to the major facilitator superfamily.</text>
</comment>
<dbReference type="FunFam" id="1.20.1250.20:FF:000197">
    <property type="entry name" value="Siderophore iron transporter 1"/>
    <property type="match status" value="1"/>
</dbReference>
<comment type="subcellular location">
    <subcellularLocation>
        <location evidence="1">Membrane</location>
        <topology evidence="1">Multi-pass membrane protein</topology>
    </subcellularLocation>
</comment>
<dbReference type="Gene3D" id="1.20.1250.20">
    <property type="entry name" value="MFS general substrate transporter like domains"/>
    <property type="match status" value="2"/>
</dbReference>
<evidence type="ECO:0000313" key="11">
    <source>
        <dbReference type="Proteomes" id="UP001244011"/>
    </source>
</evidence>
<keyword evidence="3" id="KW-0813">Transport</keyword>
<evidence type="ECO:0000256" key="5">
    <source>
        <dbReference type="ARBA" id="ARBA00022989"/>
    </source>
</evidence>
<dbReference type="Pfam" id="PF07690">
    <property type="entry name" value="MFS_1"/>
    <property type="match status" value="1"/>
</dbReference>
<feature type="transmembrane region" description="Helical" evidence="8">
    <location>
        <begin position="547"/>
        <end position="566"/>
    </location>
</feature>
<sequence length="625" mass="67669">MDGNATQRPTTPAKYDRRQTDYGTLSIQHGEASTNCFETQDGVRVIEAVSMTWTKWGLIFAYFSVFLMAFSTSLEGQVTFSLQAFAVSSFNTHSLISTVYVVQGVVNAVIKSPMAKIADVFGRFEAFSMSIVLYVLGYIQMACSQNVETYASAQIFYSAGSTGLQILQQVFIADTSDLLNRALFSSLPDTPFLVTVWIGPVIGSAILSVASWRWGYGMWAIILPVAFIPLALSLFINGRKARKLGLVAKRPKARSFSRSARKLFVDLDVVGILLLSSACALILIPLTLAPRVENGWRNSSIISMIVLGFVFLVAFPIFESRPKLAPHPLIPLNLLKSRTFCAGCGIGFFYFMVFYLSVQPYFYSYLLVVHNKSVATAGHIMQIFSFSSTVAAVIVSLVIKYTRRYKPFVVGGSLVYLAGIGMMMRTRTQDASVARLVGVQMAVGAGCGVLNVPAQLGVQASTRSHQQVAAATAVFLTLVEIGGAVGSAMSGALWSRLVPAKLALYLPPEAGPRADDIYASVVAALAYDVGSPERVAINRAYQETMTALLAVAAAACVPVVLLSLLMEDLRLDGVRQGVRGRVIGGEVVIGGGSGEQLVSAPRGRRGRWDPRGWSFRRSDSEERLV</sequence>
<keyword evidence="5 8" id="KW-1133">Transmembrane helix</keyword>
<feature type="domain" description="Major facilitator superfamily (MFS) profile" evidence="9">
    <location>
        <begin position="57"/>
        <end position="570"/>
    </location>
</feature>
<feature type="transmembrane region" description="Helical" evidence="8">
    <location>
        <begin position="405"/>
        <end position="424"/>
    </location>
</feature>
<feature type="transmembrane region" description="Helical" evidence="8">
    <location>
        <begin position="263"/>
        <end position="288"/>
    </location>
</feature>
<dbReference type="GeneID" id="85313696"/>
<dbReference type="AlphaFoldDB" id="A0AAJ0C621"/>
<feature type="transmembrane region" description="Helical" evidence="8">
    <location>
        <begin position="378"/>
        <end position="398"/>
    </location>
</feature>
<dbReference type="GO" id="GO:0005886">
    <property type="term" value="C:plasma membrane"/>
    <property type="evidence" value="ECO:0007669"/>
    <property type="project" value="TreeGrafter"/>
</dbReference>